<evidence type="ECO:0000256" key="6">
    <source>
        <dbReference type="ARBA" id="ARBA00023049"/>
    </source>
</evidence>
<feature type="domain" description="Peptidase M14" evidence="9">
    <location>
        <begin position="67"/>
        <end position="365"/>
    </location>
</feature>
<keyword evidence="6" id="KW-0482">Metalloprotease</keyword>
<keyword evidence="4" id="KW-0378">Hydrolase</keyword>
<keyword evidence="11" id="KW-1185">Reference proteome</keyword>
<accession>A0ABY4EM70</accession>
<dbReference type="Proteomes" id="UP000831787">
    <property type="component" value="Chromosome"/>
</dbReference>
<feature type="active site" description="Proton donor/acceptor" evidence="7">
    <location>
        <position position="322"/>
    </location>
</feature>
<reference evidence="10 11" key="1">
    <citation type="submission" date="2022-04" db="EMBL/GenBank/DDBJ databases">
        <title>Halobacillus sp. isolated from saltern.</title>
        <authorList>
            <person name="Won M."/>
            <person name="Lee C.-M."/>
            <person name="Woen H.-Y."/>
            <person name="Kwon S.-W."/>
        </authorList>
    </citation>
    <scope>NUCLEOTIDE SEQUENCE [LARGE SCALE GENOMIC DNA]</scope>
    <source>
        <strain evidence="10 11">SSBR10-3</strain>
    </source>
</reference>
<sequence>MNKRIRMSFFSFALLLMMSLGSFGTVSAAEETPYFGKEYSQPEQVKKLYPEPDVDFDTPAFEKEGKAFTTQEEMLSFVKKLDESSDLLHVKMIGESIEGRELPALFFSKDDKKHHRFSKHHRYSKKPTVWLQGQIHGNEPAGGEGVLAMADKLSGEYGEKVLDKVNVIIVPRVNPDGAQAFERTTANGLDANRDHIKFELPEIQAIHDLYNKYNPEVTIDAHEYSVGNDTFSDLGEEGYLKYHDLLILSGKNLNIPEKIRKTSDELFVDQAQEQLRSDGFTTTDYYTTSRDDKKVVIKEGGTDPRIGRNAFGLSPSLSYLVETRGIGIGRENFKRRVAAQVETHTSLINTTAENARSIKRLVNKERWNIVKKGFTANDDDPIVIEDRQKEVDDQTLKVVDIANGKTKDIPIDYSSATDSIPTLTRQRPTAYFLEPDQKEAVEKLKNSGVKVFKLPKEVKLPAEAYTVTEKEEGRMYEGHQLINVKTEVNKKEKTFEKGTYVVTMAQPEANLAAVALEPESDDSYVTFNAIDAEEGKKLPIYRFTKGLNPRKLK</sequence>
<dbReference type="Gene3D" id="3.40.630.10">
    <property type="entry name" value="Zn peptidases"/>
    <property type="match status" value="1"/>
</dbReference>
<evidence type="ECO:0000256" key="7">
    <source>
        <dbReference type="PROSITE-ProRule" id="PRU01379"/>
    </source>
</evidence>
<evidence type="ECO:0000256" key="3">
    <source>
        <dbReference type="ARBA" id="ARBA00022670"/>
    </source>
</evidence>
<organism evidence="10 11">
    <name type="scientific">Halobacillus salinarum</name>
    <dbReference type="NCBI Taxonomy" id="2932257"/>
    <lineage>
        <taxon>Bacteria</taxon>
        <taxon>Bacillati</taxon>
        <taxon>Bacillota</taxon>
        <taxon>Bacilli</taxon>
        <taxon>Bacillales</taxon>
        <taxon>Bacillaceae</taxon>
        <taxon>Halobacillus</taxon>
    </lineage>
</organism>
<dbReference type="InterPro" id="IPR000834">
    <property type="entry name" value="Peptidase_M14"/>
</dbReference>
<dbReference type="CDD" id="cd06242">
    <property type="entry name" value="M14-like"/>
    <property type="match status" value="1"/>
</dbReference>
<keyword evidence="5" id="KW-0862">Zinc</keyword>
<dbReference type="PANTHER" id="PTHR11705">
    <property type="entry name" value="PROTEASE FAMILY M14 CARBOXYPEPTIDASE A,B"/>
    <property type="match status" value="1"/>
</dbReference>
<comment type="cofactor">
    <cofactor evidence="1">
        <name>Zn(2+)</name>
        <dbReference type="ChEBI" id="CHEBI:29105"/>
    </cofactor>
</comment>
<dbReference type="SMART" id="SM00631">
    <property type="entry name" value="Zn_pept"/>
    <property type="match status" value="1"/>
</dbReference>
<dbReference type="EMBL" id="CP095073">
    <property type="protein sequence ID" value="UOQ45546.1"/>
    <property type="molecule type" value="Genomic_DNA"/>
</dbReference>
<proteinExistence type="inferred from homology"/>
<dbReference type="PANTHER" id="PTHR11705:SF143">
    <property type="entry name" value="SLL0236 PROTEIN"/>
    <property type="match status" value="1"/>
</dbReference>
<evidence type="ECO:0000256" key="2">
    <source>
        <dbReference type="ARBA" id="ARBA00005988"/>
    </source>
</evidence>
<dbReference type="PROSITE" id="PS52035">
    <property type="entry name" value="PEPTIDASE_M14"/>
    <property type="match status" value="1"/>
</dbReference>
<evidence type="ECO:0000256" key="1">
    <source>
        <dbReference type="ARBA" id="ARBA00001947"/>
    </source>
</evidence>
<keyword evidence="3" id="KW-0645">Protease</keyword>
<name>A0ABY4EM70_9BACI</name>
<keyword evidence="8" id="KW-0732">Signal</keyword>
<evidence type="ECO:0000313" key="11">
    <source>
        <dbReference type="Proteomes" id="UP000831787"/>
    </source>
</evidence>
<gene>
    <name evidence="10" type="ORF">MUN89_06265</name>
</gene>
<evidence type="ECO:0000256" key="5">
    <source>
        <dbReference type="ARBA" id="ARBA00022833"/>
    </source>
</evidence>
<evidence type="ECO:0000256" key="4">
    <source>
        <dbReference type="ARBA" id="ARBA00022801"/>
    </source>
</evidence>
<feature type="chain" id="PRO_5045935827" evidence="8">
    <location>
        <begin position="29"/>
        <end position="553"/>
    </location>
</feature>
<dbReference type="SUPFAM" id="SSF53187">
    <property type="entry name" value="Zn-dependent exopeptidases"/>
    <property type="match status" value="1"/>
</dbReference>
<evidence type="ECO:0000259" key="9">
    <source>
        <dbReference type="PROSITE" id="PS52035"/>
    </source>
</evidence>
<dbReference type="Pfam" id="PF00246">
    <property type="entry name" value="Peptidase_M14"/>
    <property type="match status" value="1"/>
</dbReference>
<dbReference type="PRINTS" id="PR00765">
    <property type="entry name" value="CRBOXYPTASEA"/>
</dbReference>
<feature type="signal peptide" evidence="8">
    <location>
        <begin position="1"/>
        <end position="28"/>
    </location>
</feature>
<evidence type="ECO:0000313" key="10">
    <source>
        <dbReference type="EMBL" id="UOQ45546.1"/>
    </source>
</evidence>
<protein>
    <submittedName>
        <fullName evidence="10">M14 family metallopeptidase</fullName>
    </submittedName>
</protein>
<comment type="similarity">
    <text evidence="2 7">Belongs to the peptidase M14 family.</text>
</comment>
<evidence type="ECO:0000256" key="8">
    <source>
        <dbReference type="SAM" id="SignalP"/>
    </source>
</evidence>
<dbReference type="RefSeq" id="WP_244712321.1">
    <property type="nucleotide sequence ID" value="NZ_CP095073.1"/>
</dbReference>